<name>A0A0F9M524_9ZZZZ</name>
<protein>
    <submittedName>
        <fullName evidence="1">Uncharacterized protein</fullName>
    </submittedName>
</protein>
<proteinExistence type="predicted"/>
<dbReference type="EMBL" id="LAZR01005138">
    <property type="protein sequence ID" value="KKN02540.1"/>
    <property type="molecule type" value="Genomic_DNA"/>
</dbReference>
<organism evidence="1">
    <name type="scientific">marine sediment metagenome</name>
    <dbReference type="NCBI Taxonomy" id="412755"/>
    <lineage>
        <taxon>unclassified sequences</taxon>
        <taxon>metagenomes</taxon>
        <taxon>ecological metagenomes</taxon>
    </lineage>
</organism>
<accession>A0A0F9M524</accession>
<gene>
    <name evidence="1" type="ORF">LCGC14_1116700</name>
</gene>
<evidence type="ECO:0000313" key="1">
    <source>
        <dbReference type="EMBL" id="KKN02540.1"/>
    </source>
</evidence>
<comment type="caution">
    <text evidence="1">The sequence shown here is derived from an EMBL/GenBank/DDBJ whole genome shotgun (WGS) entry which is preliminary data.</text>
</comment>
<dbReference type="AlphaFoldDB" id="A0A0F9M524"/>
<sequence>MTETTRETLLRTYDQAGKDLDRCLGNLRRLELVYEPAHPMQHSMIVAVAGSVLEIQRLLQRIRSELA</sequence>
<reference evidence="1" key="1">
    <citation type="journal article" date="2015" name="Nature">
        <title>Complex archaea that bridge the gap between prokaryotes and eukaryotes.</title>
        <authorList>
            <person name="Spang A."/>
            <person name="Saw J.H."/>
            <person name="Jorgensen S.L."/>
            <person name="Zaremba-Niedzwiedzka K."/>
            <person name="Martijn J."/>
            <person name="Lind A.E."/>
            <person name="van Eijk R."/>
            <person name="Schleper C."/>
            <person name="Guy L."/>
            <person name="Ettema T.J."/>
        </authorList>
    </citation>
    <scope>NUCLEOTIDE SEQUENCE</scope>
</reference>